<reference evidence="4 5" key="1">
    <citation type="submission" date="2019-01" db="EMBL/GenBank/DDBJ databases">
        <title>Litorilituus lipolytica sp. nov., isolated from intertidal sand of the Yellow Sea in China.</title>
        <authorList>
            <person name="Liu A."/>
        </authorList>
    </citation>
    <scope>NUCLEOTIDE SEQUENCE [LARGE SCALE GENOMIC DNA]</scope>
    <source>
        <strain evidence="4 5">RZ04</strain>
    </source>
</reference>
<dbReference type="GO" id="GO:0016020">
    <property type="term" value="C:membrane"/>
    <property type="evidence" value="ECO:0007669"/>
    <property type="project" value="InterPro"/>
</dbReference>
<keyword evidence="2" id="KW-0732">Signal</keyword>
<dbReference type="InterPro" id="IPR023614">
    <property type="entry name" value="Porin_dom_sf"/>
</dbReference>
<name>A0A502L871_9GAMM</name>
<dbReference type="InterPro" id="IPR033900">
    <property type="entry name" value="Gram_neg_porin_domain"/>
</dbReference>
<organism evidence="4 5">
    <name type="scientific">Litorilituus lipolyticus</name>
    <dbReference type="NCBI Taxonomy" id="2491017"/>
    <lineage>
        <taxon>Bacteria</taxon>
        <taxon>Pseudomonadati</taxon>
        <taxon>Pseudomonadota</taxon>
        <taxon>Gammaproteobacteria</taxon>
        <taxon>Alteromonadales</taxon>
        <taxon>Colwelliaceae</taxon>
        <taxon>Litorilituus</taxon>
    </lineage>
</organism>
<keyword evidence="5" id="KW-1185">Reference proteome</keyword>
<evidence type="ECO:0000256" key="1">
    <source>
        <dbReference type="SAM" id="Coils"/>
    </source>
</evidence>
<dbReference type="Pfam" id="PF13609">
    <property type="entry name" value="Porin_4"/>
    <property type="match status" value="1"/>
</dbReference>
<dbReference type="RefSeq" id="WP_140600910.1">
    <property type="nucleotide sequence ID" value="NZ_SAWY01000001.1"/>
</dbReference>
<evidence type="ECO:0000313" key="5">
    <source>
        <dbReference type="Proteomes" id="UP000315303"/>
    </source>
</evidence>
<evidence type="ECO:0000256" key="2">
    <source>
        <dbReference type="SAM" id="SignalP"/>
    </source>
</evidence>
<dbReference type="Gene3D" id="2.40.160.10">
    <property type="entry name" value="Porin"/>
    <property type="match status" value="1"/>
</dbReference>
<protein>
    <submittedName>
        <fullName evidence="4">Porin</fullName>
    </submittedName>
</protein>
<evidence type="ECO:0000259" key="3">
    <source>
        <dbReference type="Pfam" id="PF13609"/>
    </source>
</evidence>
<dbReference type="OrthoDB" id="784582at2"/>
<dbReference type="EMBL" id="SAWY01000001">
    <property type="protein sequence ID" value="TPH19294.1"/>
    <property type="molecule type" value="Genomic_DNA"/>
</dbReference>
<sequence length="380" mass="43752">MLLNKFSLALILSSMAFSANANTTEKEIELLKQQLKAINEKLLQLEQKEKSEKNTLPKSEKNEVIKAKVNNAFVPNRDVKVYASLRPTFGYIDEYGEKFWDVRDALSNAGLKSTYNFKEGWQATLHGEWSIDLSNNADFGKARQVYVALDSPMGKFGIGKQRPVQYTFIAEYVDIFNHSRSPFAYDRESPFFVNNLVTYQKKYNYFTFMLAGQFDGAGGNDNDDFFNGGISYDVGNLHLGVGYISKDVLTDNDFTVGEDKFYAASLAYTFDNDLYIAMAYQDVDYQRNTLIDREGHTFDVSLAYPINRFFKVKTGVFDFEDGYNDIQTQDHHGANLTFEWLPADSLKFHIEYLYRDFEQMADFSSISVGFRYDYAQTWKF</sequence>
<keyword evidence="1" id="KW-0175">Coiled coil</keyword>
<feature type="domain" description="Porin" evidence="3">
    <location>
        <begin position="78"/>
        <end position="329"/>
    </location>
</feature>
<accession>A0A502L871</accession>
<dbReference type="Proteomes" id="UP000315303">
    <property type="component" value="Unassembled WGS sequence"/>
</dbReference>
<dbReference type="SUPFAM" id="SSF56935">
    <property type="entry name" value="Porins"/>
    <property type="match status" value="1"/>
</dbReference>
<feature type="chain" id="PRO_5021286834" evidence="2">
    <location>
        <begin position="22"/>
        <end position="380"/>
    </location>
</feature>
<dbReference type="AlphaFoldDB" id="A0A502L871"/>
<feature type="signal peptide" evidence="2">
    <location>
        <begin position="1"/>
        <end position="21"/>
    </location>
</feature>
<comment type="caution">
    <text evidence="4">The sequence shown here is derived from an EMBL/GenBank/DDBJ whole genome shotgun (WGS) entry which is preliminary data.</text>
</comment>
<feature type="coiled-coil region" evidence="1">
    <location>
        <begin position="21"/>
        <end position="55"/>
    </location>
</feature>
<dbReference type="GO" id="GO:0015288">
    <property type="term" value="F:porin activity"/>
    <property type="evidence" value="ECO:0007669"/>
    <property type="project" value="InterPro"/>
</dbReference>
<proteinExistence type="predicted"/>
<evidence type="ECO:0000313" key="4">
    <source>
        <dbReference type="EMBL" id="TPH19294.1"/>
    </source>
</evidence>
<gene>
    <name evidence="4" type="ORF">EPA86_00780</name>
</gene>